<dbReference type="GO" id="GO:0005634">
    <property type="term" value="C:nucleus"/>
    <property type="evidence" value="ECO:0007669"/>
    <property type="project" value="UniProtKB-SubCell"/>
</dbReference>
<sequence>MHRGKQALLRNMKVRTAVEGQTCAYSHRTCTQNRLEGYDFCLKHILEDKTSPFKQCSYVAPKTNRRCSGAAPKSDRKDG</sequence>
<proteinExistence type="predicted"/>
<dbReference type="Pfam" id="PF13891">
    <property type="entry name" value="zf-C3HC3H_KANSL2"/>
    <property type="match status" value="1"/>
</dbReference>
<evidence type="ECO:0000259" key="3">
    <source>
        <dbReference type="Pfam" id="PF13891"/>
    </source>
</evidence>
<accession>A0ABD0L944</accession>
<name>A0ABD0L944_9CAEN</name>
<dbReference type="PANTHER" id="PTHR16198">
    <property type="match status" value="1"/>
</dbReference>
<feature type="domain" description="KANL2-like probable zinc-finger" evidence="3">
    <location>
        <begin position="23"/>
        <end position="78"/>
    </location>
</feature>
<organism evidence="4 5">
    <name type="scientific">Batillaria attramentaria</name>
    <dbReference type="NCBI Taxonomy" id="370345"/>
    <lineage>
        <taxon>Eukaryota</taxon>
        <taxon>Metazoa</taxon>
        <taxon>Spiralia</taxon>
        <taxon>Lophotrochozoa</taxon>
        <taxon>Mollusca</taxon>
        <taxon>Gastropoda</taxon>
        <taxon>Caenogastropoda</taxon>
        <taxon>Sorbeoconcha</taxon>
        <taxon>Cerithioidea</taxon>
        <taxon>Batillariidae</taxon>
        <taxon>Batillaria</taxon>
    </lineage>
</organism>
<dbReference type="PANTHER" id="PTHR16198:SF2">
    <property type="entry name" value="INO80 COMPLEX SUBUNIT D"/>
    <property type="match status" value="1"/>
</dbReference>
<dbReference type="Proteomes" id="UP001519460">
    <property type="component" value="Unassembled WGS sequence"/>
</dbReference>
<reference evidence="4 5" key="1">
    <citation type="journal article" date="2023" name="Sci. Data">
        <title>Genome assembly of the Korean intertidal mud-creeper Batillaria attramentaria.</title>
        <authorList>
            <person name="Patra A.K."/>
            <person name="Ho P.T."/>
            <person name="Jun S."/>
            <person name="Lee S.J."/>
            <person name="Kim Y."/>
            <person name="Won Y.J."/>
        </authorList>
    </citation>
    <scope>NUCLEOTIDE SEQUENCE [LARGE SCALE GENOMIC DNA]</scope>
    <source>
        <strain evidence="4">Wonlab-2016</strain>
    </source>
</reference>
<protein>
    <recommendedName>
        <fullName evidence="3">KANL2-like probable zinc-finger domain-containing protein</fullName>
    </recommendedName>
</protein>
<evidence type="ECO:0000313" key="5">
    <source>
        <dbReference type="Proteomes" id="UP001519460"/>
    </source>
</evidence>
<evidence type="ECO:0000313" key="4">
    <source>
        <dbReference type="EMBL" id="KAK7495639.1"/>
    </source>
</evidence>
<keyword evidence="5" id="KW-1185">Reference proteome</keyword>
<gene>
    <name evidence="4" type="ORF">BaRGS_00013086</name>
</gene>
<dbReference type="InterPro" id="IPR025927">
    <property type="entry name" value="Znf_KANL2-like"/>
</dbReference>
<keyword evidence="2" id="KW-0539">Nucleus</keyword>
<evidence type="ECO:0000256" key="1">
    <source>
        <dbReference type="ARBA" id="ARBA00004123"/>
    </source>
</evidence>
<dbReference type="AlphaFoldDB" id="A0ABD0L944"/>
<evidence type="ECO:0000256" key="2">
    <source>
        <dbReference type="ARBA" id="ARBA00023242"/>
    </source>
</evidence>
<comment type="subcellular location">
    <subcellularLocation>
        <location evidence="1">Nucleus</location>
    </subcellularLocation>
</comment>
<comment type="caution">
    <text evidence="4">The sequence shown here is derived from an EMBL/GenBank/DDBJ whole genome shotgun (WGS) entry which is preliminary data.</text>
</comment>
<dbReference type="EMBL" id="JACVVK020000073">
    <property type="protein sequence ID" value="KAK7495639.1"/>
    <property type="molecule type" value="Genomic_DNA"/>
</dbReference>